<reference key="1">
    <citation type="journal article" date="2007" name="Nature">
        <title>The medaka draft genome and insights into vertebrate genome evolution.</title>
        <authorList>
            <person name="Kasahara M."/>
            <person name="Naruse K."/>
            <person name="Sasaki S."/>
            <person name="Nakatani Y."/>
            <person name="Qu W."/>
            <person name="Ahsan B."/>
            <person name="Yamada T."/>
            <person name="Nagayasu Y."/>
            <person name="Doi K."/>
            <person name="Kasai Y."/>
            <person name="Jindo T."/>
            <person name="Kobayashi D."/>
            <person name="Shimada A."/>
            <person name="Toyoda A."/>
            <person name="Kuroki Y."/>
            <person name="Fujiyama A."/>
            <person name="Sasaki T."/>
            <person name="Shimizu A."/>
            <person name="Asakawa S."/>
            <person name="Shimizu N."/>
            <person name="Hashimoto S."/>
            <person name="Yang J."/>
            <person name="Lee Y."/>
            <person name="Matsushima K."/>
            <person name="Sugano S."/>
            <person name="Sakaizumi M."/>
            <person name="Narita T."/>
            <person name="Ohishi K."/>
            <person name="Haga S."/>
            <person name="Ohta F."/>
            <person name="Nomoto H."/>
            <person name="Nogata K."/>
            <person name="Morishita T."/>
            <person name="Endo T."/>
            <person name="Shin-I T."/>
            <person name="Takeda H."/>
            <person name="Morishita S."/>
            <person name="Kohara Y."/>
        </authorList>
    </citation>
    <scope>NUCLEOTIDE SEQUENCE [LARGE SCALE GENOMIC DNA]</scope>
    <source>
        <strain>Hd-rR</strain>
    </source>
</reference>
<evidence type="ECO:0000256" key="5">
    <source>
        <dbReference type="PROSITE-ProRule" id="PRU00309"/>
    </source>
</evidence>
<dbReference type="InterPro" id="IPR006612">
    <property type="entry name" value="THAP_Znf"/>
</dbReference>
<protein>
    <recommendedName>
        <fullName evidence="6">THAP-type domain-containing protein</fullName>
    </recommendedName>
</protein>
<keyword evidence="4 5" id="KW-0238">DNA-binding</keyword>
<dbReference type="AlphaFoldDB" id="A0A3P9HH82"/>
<dbReference type="Pfam" id="PF05485">
    <property type="entry name" value="THAP"/>
    <property type="match status" value="1"/>
</dbReference>
<dbReference type="SMART" id="SM00980">
    <property type="entry name" value="THAP"/>
    <property type="match status" value="1"/>
</dbReference>
<reference evidence="7" key="3">
    <citation type="submission" date="2025-08" db="UniProtKB">
        <authorList>
            <consortium name="Ensembl"/>
        </authorList>
    </citation>
    <scope>IDENTIFICATION</scope>
    <source>
        <strain evidence="7">HSOK</strain>
    </source>
</reference>
<evidence type="ECO:0000259" key="6">
    <source>
        <dbReference type="PROSITE" id="PS50950"/>
    </source>
</evidence>
<evidence type="ECO:0000256" key="4">
    <source>
        <dbReference type="ARBA" id="ARBA00023125"/>
    </source>
</evidence>
<keyword evidence="2 5" id="KW-0863">Zinc-finger</keyword>
<evidence type="ECO:0000256" key="1">
    <source>
        <dbReference type="ARBA" id="ARBA00022723"/>
    </source>
</evidence>
<keyword evidence="3" id="KW-0862">Zinc</keyword>
<dbReference type="SMART" id="SM00692">
    <property type="entry name" value="DM3"/>
    <property type="match status" value="1"/>
</dbReference>
<dbReference type="GO" id="GO:0008270">
    <property type="term" value="F:zinc ion binding"/>
    <property type="evidence" value="ECO:0007669"/>
    <property type="project" value="UniProtKB-KW"/>
</dbReference>
<keyword evidence="1" id="KW-0479">Metal-binding</keyword>
<feature type="domain" description="THAP-type" evidence="6">
    <location>
        <begin position="1"/>
        <end position="68"/>
    </location>
</feature>
<dbReference type="Proteomes" id="UP000265200">
    <property type="component" value="Chromosome 22"/>
</dbReference>
<dbReference type="PROSITE" id="PS50950">
    <property type="entry name" value="ZF_THAP"/>
    <property type="match status" value="1"/>
</dbReference>
<dbReference type="SUPFAM" id="SSF57716">
    <property type="entry name" value="Glucocorticoid receptor-like (DNA-binding domain)"/>
    <property type="match status" value="1"/>
</dbReference>
<reference evidence="7" key="4">
    <citation type="submission" date="2025-09" db="UniProtKB">
        <authorList>
            <consortium name="Ensembl"/>
        </authorList>
    </citation>
    <scope>IDENTIFICATION</scope>
    <source>
        <strain evidence="7">HSOK</strain>
    </source>
</reference>
<proteinExistence type="predicted"/>
<accession>A0A3P9HH82</accession>
<dbReference type="InterPro" id="IPR052224">
    <property type="entry name" value="THAP_domain_protein"/>
</dbReference>
<dbReference type="PANTHER" id="PTHR46927:SF2">
    <property type="entry name" value="THAP DOMAIN-CONTAINING PROTEIN 8"/>
    <property type="match status" value="1"/>
</dbReference>
<dbReference type="Ensembl" id="ENSORLT00015002996.1">
    <property type="protein sequence ID" value="ENSORLP00015007156.1"/>
    <property type="gene ID" value="ENSORLG00015007981.1"/>
</dbReference>
<evidence type="ECO:0000256" key="3">
    <source>
        <dbReference type="ARBA" id="ARBA00022833"/>
    </source>
</evidence>
<evidence type="ECO:0000256" key="2">
    <source>
        <dbReference type="ARBA" id="ARBA00022771"/>
    </source>
</evidence>
<evidence type="ECO:0000313" key="8">
    <source>
        <dbReference type="Proteomes" id="UP000265200"/>
    </source>
</evidence>
<dbReference type="PANTHER" id="PTHR46927">
    <property type="entry name" value="AGAP005574-PA"/>
    <property type="match status" value="1"/>
</dbReference>
<reference evidence="7 8" key="2">
    <citation type="submission" date="2017-04" db="EMBL/GenBank/DDBJ databases">
        <title>CpG methylation of centromeres and impact of large insertions on vertebrate speciation.</title>
        <authorList>
            <person name="Ichikawa K."/>
            <person name="Yoshimura J."/>
            <person name="Morishita S."/>
        </authorList>
    </citation>
    <scope>NUCLEOTIDE SEQUENCE</scope>
    <source>
        <strain evidence="7 8">HSOK</strain>
    </source>
</reference>
<evidence type="ECO:0000313" key="7">
    <source>
        <dbReference type="Ensembl" id="ENSORLP00015007156.1"/>
    </source>
</evidence>
<organism evidence="7 8">
    <name type="scientific">Oryzias latipes</name>
    <name type="common">Japanese rice fish</name>
    <name type="synonym">Japanese killifish</name>
    <dbReference type="NCBI Taxonomy" id="8090"/>
    <lineage>
        <taxon>Eukaryota</taxon>
        <taxon>Metazoa</taxon>
        <taxon>Chordata</taxon>
        <taxon>Craniata</taxon>
        <taxon>Vertebrata</taxon>
        <taxon>Euteleostomi</taxon>
        <taxon>Actinopterygii</taxon>
        <taxon>Neopterygii</taxon>
        <taxon>Teleostei</taxon>
        <taxon>Neoteleostei</taxon>
        <taxon>Acanthomorphata</taxon>
        <taxon>Ovalentaria</taxon>
        <taxon>Atherinomorphae</taxon>
        <taxon>Beloniformes</taxon>
        <taxon>Adrianichthyidae</taxon>
        <taxon>Oryziinae</taxon>
        <taxon>Oryzias</taxon>
    </lineage>
</organism>
<dbReference type="GO" id="GO:0003677">
    <property type="term" value="F:DNA binding"/>
    <property type="evidence" value="ECO:0007669"/>
    <property type="project" value="UniProtKB-UniRule"/>
</dbReference>
<sequence length="112" mass="12515">MTEDNCRETSRFPFHSPALLAQWVKAVGRSGWHPRIWSSVCSVHFTESCFDHSGEKPVLRADAVPSLMFNNDSAVRLSPDRVNPPLPQTKCNASFSLQTVGPTRRLMGEEVC</sequence>
<name>A0A3P9HH82_ORYLA</name>